<dbReference type="InterPro" id="IPR008978">
    <property type="entry name" value="HSP20-like_chaperone"/>
</dbReference>
<evidence type="ECO:0000313" key="3">
    <source>
        <dbReference type="EMBL" id="CAB4127246.1"/>
    </source>
</evidence>
<feature type="domain" description="SHSP" evidence="2">
    <location>
        <begin position="32"/>
        <end position="143"/>
    </location>
</feature>
<evidence type="ECO:0000256" key="1">
    <source>
        <dbReference type="ARBA" id="ARBA00023016"/>
    </source>
</evidence>
<gene>
    <name evidence="3" type="ORF">UFOVP84_91</name>
</gene>
<name>A0A6J5L1Q1_9CAUD</name>
<dbReference type="Gene3D" id="2.60.40.790">
    <property type="match status" value="1"/>
</dbReference>
<dbReference type="PANTHER" id="PTHR47062:SF1">
    <property type="entry name" value="SMALL HEAT SHOCK PROTEIN IBPA"/>
    <property type="match status" value="1"/>
</dbReference>
<dbReference type="InterPro" id="IPR037913">
    <property type="entry name" value="ACD_IbpA/B"/>
</dbReference>
<dbReference type="EMBL" id="LR796208">
    <property type="protein sequence ID" value="CAB4127246.1"/>
    <property type="molecule type" value="Genomic_DNA"/>
</dbReference>
<dbReference type="CDD" id="cd06470">
    <property type="entry name" value="ACD_IbpA-B_like"/>
    <property type="match status" value="1"/>
</dbReference>
<accession>A0A6J5L1Q1</accession>
<evidence type="ECO:0000259" key="2">
    <source>
        <dbReference type="PROSITE" id="PS01031"/>
    </source>
</evidence>
<reference evidence="3" key="1">
    <citation type="submission" date="2020-04" db="EMBL/GenBank/DDBJ databases">
        <authorList>
            <person name="Chiriac C."/>
            <person name="Salcher M."/>
            <person name="Ghai R."/>
            <person name="Kavagutti S V."/>
        </authorList>
    </citation>
    <scope>NUCLEOTIDE SEQUENCE</scope>
</reference>
<proteinExistence type="predicted"/>
<dbReference type="PANTHER" id="PTHR47062">
    <property type="match status" value="1"/>
</dbReference>
<dbReference type="PROSITE" id="PS01031">
    <property type="entry name" value="SHSP"/>
    <property type="match status" value="1"/>
</dbReference>
<dbReference type="SUPFAM" id="SSF49764">
    <property type="entry name" value="HSP20-like chaperones"/>
    <property type="match status" value="1"/>
</dbReference>
<organism evidence="3">
    <name type="scientific">uncultured Caudovirales phage</name>
    <dbReference type="NCBI Taxonomy" id="2100421"/>
    <lineage>
        <taxon>Viruses</taxon>
        <taxon>Duplodnaviria</taxon>
        <taxon>Heunggongvirae</taxon>
        <taxon>Uroviricota</taxon>
        <taxon>Caudoviricetes</taxon>
        <taxon>Peduoviridae</taxon>
        <taxon>Maltschvirus</taxon>
        <taxon>Maltschvirus maltsch</taxon>
    </lineage>
</organism>
<dbReference type="InterPro" id="IPR002068">
    <property type="entry name" value="A-crystallin/Hsp20_dom"/>
</dbReference>
<dbReference type="Pfam" id="PF00011">
    <property type="entry name" value="HSP20"/>
    <property type="match status" value="1"/>
</dbReference>
<protein>
    <submittedName>
        <fullName evidence="3">IbpA Molecular chaperone (Small heat shock protein)</fullName>
    </submittedName>
</protein>
<keyword evidence="1 3" id="KW-0346">Stress response</keyword>
<sequence length="159" mass="17884">MIVNHSTLPYFNQFLGLERILDDIEKHSTQPNNQAKLYPPHNIIKTDDYKYTVELAVAGFKQEELDITVEDGVLIITGTQLAGTDSTMYLHKGISTKDFRKTIRLADTVVVNDAQFVDGILSIYLENVIPEAKKPRKILIGNGSEKLVLLNEKEDPSNL</sequence>